<dbReference type="PANTHER" id="PTHR36437:SF2">
    <property type="entry name" value="GLYOXALASE_BLEOMYCIN RESISTANCE PROTEIN_DIOXYGENASE"/>
    <property type="match status" value="1"/>
</dbReference>
<sequence length="120" mass="13601">MIKRIATVAVYVEDQQKAKEFWTEKVGFDVVAEHPMGPNAFWIEVAPKGAQSALVLYPKSMMKDWNEKKASIVFETDDIFGTYEKMKANGVEFSGEPQKMPWGTFAIFKDLDGNEFVLKG</sequence>
<comment type="caution">
    <text evidence="2">The sequence shown here is derived from an EMBL/GenBank/DDBJ whole genome shotgun (WGS) entry which is preliminary data.</text>
</comment>
<dbReference type="PROSITE" id="PS51819">
    <property type="entry name" value="VOC"/>
    <property type="match status" value="1"/>
</dbReference>
<dbReference type="Gene3D" id="3.10.180.10">
    <property type="entry name" value="2,3-Dihydroxybiphenyl 1,2-Dioxygenase, domain 1"/>
    <property type="match status" value="1"/>
</dbReference>
<keyword evidence="2" id="KW-0456">Lyase</keyword>
<dbReference type="OrthoDB" id="9803079at2"/>
<accession>A0A4R1QI21</accession>
<dbReference type="SUPFAM" id="SSF54593">
    <property type="entry name" value="Glyoxalase/Bleomycin resistance protein/Dihydroxybiphenyl dioxygenase"/>
    <property type="match status" value="1"/>
</dbReference>
<protein>
    <submittedName>
        <fullName evidence="2">Catechol 2,3-dioxygenase-like lactoylglutathione lyase family enzyme</fullName>
    </submittedName>
</protein>
<feature type="domain" description="VOC" evidence="1">
    <location>
        <begin position="4"/>
        <end position="120"/>
    </location>
</feature>
<dbReference type="AlphaFoldDB" id="A0A4R1QI21"/>
<dbReference type="CDD" id="cd07263">
    <property type="entry name" value="VOC_like"/>
    <property type="match status" value="1"/>
</dbReference>
<evidence type="ECO:0000259" key="1">
    <source>
        <dbReference type="PROSITE" id="PS51819"/>
    </source>
</evidence>
<evidence type="ECO:0000313" key="2">
    <source>
        <dbReference type="EMBL" id="TCL51156.1"/>
    </source>
</evidence>
<dbReference type="RefSeq" id="WP_132947905.1">
    <property type="nucleotide sequence ID" value="NZ_BSVG01000004.1"/>
</dbReference>
<organism evidence="2 3">
    <name type="scientific">Thermolongibacillus altinsuensis</name>
    <dbReference type="NCBI Taxonomy" id="575256"/>
    <lineage>
        <taxon>Bacteria</taxon>
        <taxon>Bacillati</taxon>
        <taxon>Bacillota</taxon>
        <taxon>Bacilli</taxon>
        <taxon>Bacillales</taxon>
        <taxon>Anoxybacillaceae</taxon>
        <taxon>Thermolongibacillus</taxon>
    </lineage>
</organism>
<dbReference type="InterPro" id="IPR029068">
    <property type="entry name" value="Glyas_Bleomycin-R_OHBP_Dase"/>
</dbReference>
<evidence type="ECO:0000313" key="3">
    <source>
        <dbReference type="Proteomes" id="UP000295658"/>
    </source>
</evidence>
<reference evidence="2 3" key="1">
    <citation type="submission" date="2019-03" db="EMBL/GenBank/DDBJ databases">
        <title>Genomic Encyclopedia of Type Strains, Phase IV (KMG-IV): sequencing the most valuable type-strain genomes for metagenomic binning, comparative biology and taxonomic classification.</title>
        <authorList>
            <person name="Goeker M."/>
        </authorList>
    </citation>
    <scope>NUCLEOTIDE SEQUENCE [LARGE SCALE GENOMIC DNA]</scope>
    <source>
        <strain evidence="2 3">DSM 24979</strain>
    </source>
</reference>
<keyword evidence="3" id="KW-1185">Reference proteome</keyword>
<dbReference type="PANTHER" id="PTHR36437">
    <property type="entry name" value="GLYOXALASE/BLEOMYCIN RESISTANCE PROTEIN/DIOXYGENASE"/>
    <property type="match status" value="1"/>
</dbReference>
<proteinExistence type="predicted"/>
<keyword evidence="2" id="KW-0560">Oxidoreductase</keyword>
<dbReference type="InterPro" id="IPR004360">
    <property type="entry name" value="Glyas_Fos-R_dOase_dom"/>
</dbReference>
<gene>
    <name evidence="2" type="ORF">EDD69_104211</name>
</gene>
<name>A0A4R1QI21_9BACL</name>
<dbReference type="GO" id="GO:0051213">
    <property type="term" value="F:dioxygenase activity"/>
    <property type="evidence" value="ECO:0007669"/>
    <property type="project" value="UniProtKB-KW"/>
</dbReference>
<dbReference type="Pfam" id="PF00903">
    <property type="entry name" value="Glyoxalase"/>
    <property type="match status" value="1"/>
</dbReference>
<dbReference type="InterPro" id="IPR037523">
    <property type="entry name" value="VOC_core"/>
</dbReference>
<dbReference type="EMBL" id="SLUL01000004">
    <property type="protein sequence ID" value="TCL51156.1"/>
    <property type="molecule type" value="Genomic_DNA"/>
</dbReference>
<dbReference type="GO" id="GO:0016829">
    <property type="term" value="F:lyase activity"/>
    <property type="evidence" value="ECO:0007669"/>
    <property type="project" value="UniProtKB-KW"/>
</dbReference>
<keyword evidence="2" id="KW-0223">Dioxygenase</keyword>
<dbReference type="Proteomes" id="UP000295658">
    <property type="component" value="Unassembled WGS sequence"/>
</dbReference>